<feature type="compositionally biased region" description="Polar residues" evidence="1">
    <location>
        <begin position="16"/>
        <end position="28"/>
    </location>
</feature>
<sequence length="277" mass="32130">MNSESSVVHPVRRSSFHTSSGSEVNHNTSKAERLERTRSHDERKDNYIDSLHYLLTVILSFSRFIRRATRHHNKLLQKSSSVHLEEPDESSVDDRRHLLVKGRCSTETDHDSSQSGDEWSRFAASPEEFRSDVQQEHHKPPSEMSTVVTDQETNLSVPESMQQIVEQRPINFAARQRWHDTFNRVCSRLGTDSSLVSTDLSRAADRHTAFYTSIDSMPDIRLRKKPIALVSDLVSAYFSRYNQTFDFLTFPLEHLQCQMYYTEVYPVLLNKLSRLLL</sequence>
<keyword evidence="3" id="KW-1185">Reference proteome</keyword>
<evidence type="ECO:0000313" key="2">
    <source>
        <dbReference type="EMBL" id="KAF7233217.1"/>
    </source>
</evidence>
<dbReference type="AlphaFoldDB" id="A0A8S9YFJ3"/>
<proteinExistence type="predicted"/>
<dbReference type="OrthoDB" id="10053234at2759"/>
<evidence type="ECO:0000313" key="3">
    <source>
        <dbReference type="Proteomes" id="UP000822476"/>
    </source>
</evidence>
<feature type="compositionally biased region" description="Basic and acidic residues" evidence="1">
    <location>
        <begin position="127"/>
        <end position="141"/>
    </location>
</feature>
<evidence type="ECO:0000256" key="1">
    <source>
        <dbReference type="SAM" id="MobiDB-lite"/>
    </source>
</evidence>
<organism evidence="2 3">
    <name type="scientific">Paragonimus skrjabini miyazakii</name>
    <dbReference type="NCBI Taxonomy" id="59628"/>
    <lineage>
        <taxon>Eukaryota</taxon>
        <taxon>Metazoa</taxon>
        <taxon>Spiralia</taxon>
        <taxon>Lophotrochozoa</taxon>
        <taxon>Platyhelminthes</taxon>
        <taxon>Trematoda</taxon>
        <taxon>Digenea</taxon>
        <taxon>Plagiorchiida</taxon>
        <taxon>Troglotremata</taxon>
        <taxon>Troglotrematidae</taxon>
        <taxon>Paragonimus</taxon>
    </lineage>
</organism>
<accession>A0A8S9YFJ3</accession>
<reference evidence="2" key="1">
    <citation type="submission" date="2019-07" db="EMBL/GenBank/DDBJ databases">
        <title>Annotation for the trematode Paragonimus miyazaki's.</title>
        <authorList>
            <person name="Choi Y.-J."/>
        </authorList>
    </citation>
    <scope>NUCLEOTIDE SEQUENCE</scope>
    <source>
        <strain evidence="2">Japan</strain>
    </source>
</reference>
<feature type="region of interest" description="Disordered" evidence="1">
    <location>
        <begin position="1"/>
        <end position="40"/>
    </location>
</feature>
<protein>
    <submittedName>
        <fullName evidence="2">Uncharacterized protein</fullName>
    </submittedName>
</protein>
<feature type="compositionally biased region" description="Basic and acidic residues" evidence="1">
    <location>
        <begin position="29"/>
        <end position="40"/>
    </location>
</feature>
<dbReference type="Proteomes" id="UP000822476">
    <property type="component" value="Unassembled WGS sequence"/>
</dbReference>
<dbReference type="EMBL" id="JTDE01021228">
    <property type="protein sequence ID" value="KAF7233217.1"/>
    <property type="molecule type" value="Genomic_DNA"/>
</dbReference>
<name>A0A8S9YFJ3_9TREM</name>
<feature type="region of interest" description="Disordered" evidence="1">
    <location>
        <begin position="125"/>
        <end position="151"/>
    </location>
</feature>
<gene>
    <name evidence="2" type="ORF">EG68_09027</name>
</gene>
<comment type="caution">
    <text evidence="2">The sequence shown here is derived from an EMBL/GenBank/DDBJ whole genome shotgun (WGS) entry which is preliminary data.</text>
</comment>